<protein>
    <submittedName>
        <fullName evidence="1">YtfJ family protein</fullName>
    </submittedName>
</protein>
<dbReference type="Proteomes" id="UP001497744">
    <property type="component" value="Unassembled WGS sequence"/>
</dbReference>
<accession>A0AAV4LRH1</accession>
<name>A0AAV4LRH1_BABCB</name>
<dbReference type="RefSeq" id="XP_067714271.1">
    <property type="nucleotide sequence ID" value="XM_067858170.1"/>
</dbReference>
<dbReference type="GeneID" id="94193683"/>
<dbReference type="EMBL" id="BPLF01000001">
    <property type="protein sequence ID" value="GIX62202.1"/>
    <property type="molecule type" value="Genomic_DNA"/>
</dbReference>
<evidence type="ECO:0000313" key="2">
    <source>
        <dbReference type="Proteomes" id="UP001497744"/>
    </source>
</evidence>
<comment type="caution">
    <text evidence="1">The sequence shown here is derived from an EMBL/GenBank/DDBJ whole genome shotgun (WGS) entry which is preliminary data.</text>
</comment>
<gene>
    <name evidence="1" type="ORF">BcabD6B2_16370</name>
</gene>
<reference evidence="1 2" key="1">
    <citation type="submission" date="2021-06" db="EMBL/GenBank/DDBJ databases">
        <title>Genome sequence of Babesia caballi.</title>
        <authorList>
            <person name="Yamagishi J."/>
            <person name="Kidaka T."/>
            <person name="Ochi A."/>
        </authorList>
    </citation>
    <scope>NUCLEOTIDE SEQUENCE [LARGE SCALE GENOMIC DNA]</scope>
    <source>
        <strain evidence="1">USDA-D6B2</strain>
    </source>
</reference>
<organism evidence="1 2">
    <name type="scientific">Babesia caballi</name>
    <dbReference type="NCBI Taxonomy" id="5871"/>
    <lineage>
        <taxon>Eukaryota</taxon>
        <taxon>Sar</taxon>
        <taxon>Alveolata</taxon>
        <taxon>Apicomplexa</taxon>
        <taxon>Aconoidasida</taxon>
        <taxon>Piroplasmida</taxon>
        <taxon>Babesiidae</taxon>
        <taxon>Babesia</taxon>
    </lineage>
</organism>
<dbReference type="AlphaFoldDB" id="A0AAV4LRH1"/>
<proteinExistence type="predicted"/>
<evidence type="ECO:0000313" key="1">
    <source>
        <dbReference type="EMBL" id="GIX62202.1"/>
    </source>
</evidence>
<sequence>MPAAGSLGNLDHRLRQVENLIVVEVPSVEELKGHVHGIVNLNVVEALGKGWWGSTAVDTRFSMFTVCLLIASVLGLLRDIVAVIRARLVLLRYIFHLDVHVVRVGSELLLGLGQRPFELLRGHSSLQHRARRQQFARVVRRGHPGGRQVYEAPLGVEVHDCLAGTGAGSSSSGDVSRGGFRRLPDETGRVRGGWRWDDAGAPVAIQLVEADGDSVDQGALPRDSTPQIVDKVHFDVYGSEALRDGKPQVVRIRLVVGRAALLHGTRLQGIASNINSVGHRFQWDVHASDGLFK</sequence>
<keyword evidence="2" id="KW-1185">Reference proteome</keyword>